<accession>A0AAE0SKK0</accession>
<evidence type="ECO:0000313" key="2">
    <source>
        <dbReference type="Proteomes" id="UP001195483"/>
    </source>
</evidence>
<gene>
    <name evidence="1" type="ORF">CHS0354_013601</name>
</gene>
<sequence>MFRRSVRDTNDLVTGKELLKVNLKVVTVSAAPNGVMFRRSGRDTNDMVTGKELLKVNLKVVTVSAAPNEVMIRRSGRDTNNLVTGKEFLKVNLKVVTVSAAPKGIMFRRSGRDTKELVTGKELLKRPSFDPSLIHVNVHIVIEASTYFRTTVCTPTTHILGLLFVHPPPPWTYLGTLSDSV</sequence>
<evidence type="ECO:0000313" key="1">
    <source>
        <dbReference type="EMBL" id="KAK3593706.1"/>
    </source>
</evidence>
<reference evidence="1" key="1">
    <citation type="journal article" date="2021" name="Genome Biol. Evol.">
        <title>A High-Quality Reference Genome for a Parasitic Bivalve with Doubly Uniparental Inheritance (Bivalvia: Unionida).</title>
        <authorList>
            <person name="Smith C.H."/>
        </authorList>
    </citation>
    <scope>NUCLEOTIDE SEQUENCE</scope>
    <source>
        <strain evidence="1">CHS0354</strain>
    </source>
</reference>
<proteinExistence type="predicted"/>
<name>A0AAE0SKK0_9BIVA</name>
<reference evidence="1" key="3">
    <citation type="submission" date="2023-05" db="EMBL/GenBank/DDBJ databases">
        <authorList>
            <person name="Smith C.H."/>
        </authorList>
    </citation>
    <scope>NUCLEOTIDE SEQUENCE</scope>
    <source>
        <strain evidence="1">CHS0354</strain>
        <tissue evidence="1">Mantle</tissue>
    </source>
</reference>
<dbReference type="AlphaFoldDB" id="A0AAE0SKK0"/>
<dbReference type="Proteomes" id="UP001195483">
    <property type="component" value="Unassembled WGS sequence"/>
</dbReference>
<comment type="caution">
    <text evidence="1">The sequence shown here is derived from an EMBL/GenBank/DDBJ whole genome shotgun (WGS) entry which is preliminary data.</text>
</comment>
<protein>
    <submittedName>
        <fullName evidence="1">Uncharacterized protein</fullName>
    </submittedName>
</protein>
<keyword evidence="2" id="KW-1185">Reference proteome</keyword>
<organism evidence="1 2">
    <name type="scientific">Potamilus streckersoni</name>
    <dbReference type="NCBI Taxonomy" id="2493646"/>
    <lineage>
        <taxon>Eukaryota</taxon>
        <taxon>Metazoa</taxon>
        <taxon>Spiralia</taxon>
        <taxon>Lophotrochozoa</taxon>
        <taxon>Mollusca</taxon>
        <taxon>Bivalvia</taxon>
        <taxon>Autobranchia</taxon>
        <taxon>Heteroconchia</taxon>
        <taxon>Palaeoheterodonta</taxon>
        <taxon>Unionida</taxon>
        <taxon>Unionoidea</taxon>
        <taxon>Unionidae</taxon>
        <taxon>Ambleminae</taxon>
        <taxon>Lampsilini</taxon>
        <taxon>Potamilus</taxon>
    </lineage>
</organism>
<reference evidence="1" key="2">
    <citation type="journal article" date="2021" name="Genome Biol. Evol.">
        <title>Developing a high-quality reference genome for a parasitic bivalve with doubly uniparental inheritance (Bivalvia: Unionida).</title>
        <authorList>
            <person name="Smith C.H."/>
        </authorList>
    </citation>
    <scope>NUCLEOTIDE SEQUENCE</scope>
    <source>
        <strain evidence="1">CHS0354</strain>
        <tissue evidence="1">Mantle</tissue>
    </source>
</reference>
<dbReference type="EMBL" id="JAEAOA010000822">
    <property type="protein sequence ID" value="KAK3593706.1"/>
    <property type="molecule type" value="Genomic_DNA"/>
</dbReference>